<proteinExistence type="predicted"/>
<keyword evidence="2" id="KW-1185">Reference proteome</keyword>
<dbReference type="EMBL" id="CP127173">
    <property type="protein sequence ID" value="WIV54215.1"/>
    <property type="molecule type" value="Genomic_DNA"/>
</dbReference>
<name>A0ABY8XF26_9PSEU</name>
<organism evidence="1 2">
    <name type="scientific">Amycolatopsis nalaikhensis</name>
    <dbReference type="NCBI Taxonomy" id="715472"/>
    <lineage>
        <taxon>Bacteria</taxon>
        <taxon>Bacillati</taxon>
        <taxon>Actinomycetota</taxon>
        <taxon>Actinomycetes</taxon>
        <taxon>Pseudonocardiales</taxon>
        <taxon>Pseudonocardiaceae</taxon>
        <taxon>Amycolatopsis</taxon>
    </lineage>
</organism>
<reference evidence="1 2" key="1">
    <citation type="submission" date="2023-06" db="EMBL/GenBank/DDBJ databases">
        <authorList>
            <person name="Oyuntsetseg B."/>
            <person name="Kim S.B."/>
        </authorList>
    </citation>
    <scope>NUCLEOTIDE SEQUENCE [LARGE SCALE GENOMIC DNA]</scope>
    <source>
        <strain evidence="1 2">2-2</strain>
    </source>
</reference>
<accession>A0ABY8XF26</accession>
<sequence length="159" mass="15297">MNNPTLRRVLVVTTVVGATLGGGIAVAAWTSSGSGTATAKAGTATAPTTGTVDASAITTGLLYPGALGTAKLLVNNPNPYPVVVTRVAAGTGAPTGSGGIGPCTATGITWREQTPQTAVAADGNATITLPDAVAMASTVDDGCQGAVFSIPVTVTVASS</sequence>
<evidence type="ECO:0000313" key="1">
    <source>
        <dbReference type="EMBL" id="WIV54215.1"/>
    </source>
</evidence>
<evidence type="ECO:0000313" key="2">
    <source>
        <dbReference type="Proteomes" id="UP001227101"/>
    </source>
</evidence>
<dbReference type="Proteomes" id="UP001227101">
    <property type="component" value="Chromosome"/>
</dbReference>
<gene>
    <name evidence="1" type="ORF">QP939_35870</name>
</gene>
<protein>
    <recommendedName>
        <fullName evidence="3">Secreted protein</fullName>
    </recommendedName>
</protein>
<evidence type="ECO:0008006" key="3">
    <source>
        <dbReference type="Google" id="ProtNLM"/>
    </source>
</evidence>
<dbReference type="RefSeq" id="WP_285450797.1">
    <property type="nucleotide sequence ID" value="NZ_CP127173.1"/>
</dbReference>